<dbReference type="STRING" id="56408.A0A1E5RHB0"/>
<evidence type="ECO:0000256" key="6">
    <source>
        <dbReference type="ARBA" id="ARBA00035132"/>
    </source>
</evidence>
<dbReference type="FunCoup" id="A0A1E5RHB0">
    <property type="interactions" value="225"/>
</dbReference>
<gene>
    <name evidence="8" type="ORF">AWRI3579_g1101</name>
</gene>
<sequence length="113" mass="12617">MSSPLKLKALKIAELSAKVFDQNFNPSCARAGSKYLSQRLKGPAVVQYYGDPDFPKGTHIKKRIEEDLGYPHVKLFNSDEQYRVDAAMRKRKRGKGAPPKKKAPAASGNKKKK</sequence>
<evidence type="ECO:0000256" key="2">
    <source>
        <dbReference type="ARBA" id="ARBA00008970"/>
    </source>
</evidence>
<evidence type="ECO:0000256" key="3">
    <source>
        <dbReference type="ARBA" id="ARBA00022980"/>
    </source>
</evidence>
<comment type="caution">
    <text evidence="8">The sequence shown here is derived from an EMBL/GenBank/DDBJ whole genome shotgun (WGS) entry which is preliminary data.</text>
</comment>
<keyword evidence="9" id="KW-1185">Reference proteome</keyword>
<dbReference type="PANTHER" id="PTHR13362:SF2">
    <property type="entry name" value="SMALL RIBOSOMAL SUBUNIT PROTEIN MS33"/>
    <property type="match status" value="1"/>
</dbReference>
<comment type="subcellular location">
    <subcellularLocation>
        <location evidence="1">Mitochondrion</location>
    </subcellularLocation>
</comment>
<organism evidence="8 9">
    <name type="scientific">Hanseniaspora osmophila</name>
    <dbReference type="NCBI Taxonomy" id="56408"/>
    <lineage>
        <taxon>Eukaryota</taxon>
        <taxon>Fungi</taxon>
        <taxon>Dikarya</taxon>
        <taxon>Ascomycota</taxon>
        <taxon>Saccharomycotina</taxon>
        <taxon>Saccharomycetes</taxon>
        <taxon>Saccharomycodales</taxon>
        <taxon>Saccharomycodaceae</taxon>
        <taxon>Hanseniaspora</taxon>
    </lineage>
</organism>
<dbReference type="AlphaFoldDB" id="A0A1E5RHB0"/>
<dbReference type="InterPro" id="IPR013219">
    <property type="entry name" value="Ribosomal_mS33"/>
</dbReference>
<keyword evidence="3 8" id="KW-0689">Ribosomal protein</keyword>
<evidence type="ECO:0000256" key="5">
    <source>
        <dbReference type="ARBA" id="ARBA00023274"/>
    </source>
</evidence>
<dbReference type="GO" id="GO:0005840">
    <property type="term" value="C:ribosome"/>
    <property type="evidence" value="ECO:0007669"/>
    <property type="project" value="UniProtKB-KW"/>
</dbReference>
<evidence type="ECO:0000313" key="9">
    <source>
        <dbReference type="Proteomes" id="UP000095728"/>
    </source>
</evidence>
<evidence type="ECO:0000256" key="7">
    <source>
        <dbReference type="SAM" id="MobiDB-lite"/>
    </source>
</evidence>
<dbReference type="OrthoDB" id="2257454at2759"/>
<reference evidence="9" key="1">
    <citation type="journal article" date="2016" name="Genome Announc.">
        <title>Genome sequences of three species of Hanseniaspora isolated from spontaneous wine fermentations.</title>
        <authorList>
            <person name="Sternes P.R."/>
            <person name="Lee D."/>
            <person name="Kutyna D.R."/>
            <person name="Borneman A.R."/>
        </authorList>
    </citation>
    <scope>NUCLEOTIDE SEQUENCE [LARGE SCALE GENOMIC DNA]</scope>
    <source>
        <strain evidence="9">AWRI3579</strain>
    </source>
</reference>
<evidence type="ECO:0000256" key="4">
    <source>
        <dbReference type="ARBA" id="ARBA00023128"/>
    </source>
</evidence>
<evidence type="ECO:0000313" key="8">
    <source>
        <dbReference type="EMBL" id="OEJ86298.1"/>
    </source>
</evidence>
<feature type="compositionally biased region" description="Basic residues" evidence="7">
    <location>
        <begin position="89"/>
        <end position="113"/>
    </location>
</feature>
<dbReference type="PANTHER" id="PTHR13362">
    <property type="entry name" value="MITOCHONDRIAL RIBOSOMAL PROTEIN S33"/>
    <property type="match status" value="1"/>
</dbReference>
<dbReference type="GO" id="GO:1990904">
    <property type="term" value="C:ribonucleoprotein complex"/>
    <property type="evidence" value="ECO:0007669"/>
    <property type="project" value="UniProtKB-KW"/>
</dbReference>
<keyword evidence="4" id="KW-0496">Mitochondrion</keyword>
<evidence type="ECO:0000256" key="1">
    <source>
        <dbReference type="ARBA" id="ARBA00004173"/>
    </source>
</evidence>
<comment type="similarity">
    <text evidence="2">Belongs to the mitochondrion-specific ribosomal protein mS33 family.</text>
</comment>
<dbReference type="Proteomes" id="UP000095728">
    <property type="component" value="Unassembled WGS sequence"/>
</dbReference>
<keyword evidence="5" id="KW-0687">Ribonucleoprotein</keyword>
<proteinExistence type="inferred from homology"/>
<name>A0A1E5RHB0_9ASCO</name>
<accession>A0A1E5RHB0</accession>
<feature type="region of interest" description="Disordered" evidence="7">
    <location>
        <begin position="85"/>
        <end position="113"/>
    </location>
</feature>
<dbReference type="EMBL" id="LPNM01000006">
    <property type="protein sequence ID" value="OEJ86298.1"/>
    <property type="molecule type" value="Genomic_DNA"/>
</dbReference>
<dbReference type="GO" id="GO:0005739">
    <property type="term" value="C:mitochondrion"/>
    <property type="evidence" value="ECO:0007669"/>
    <property type="project" value="UniProtKB-SubCell"/>
</dbReference>
<dbReference type="InParanoid" id="A0A1E5RHB0"/>
<protein>
    <recommendedName>
        <fullName evidence="6">Small ribosomal subunit protein mS33</fullName>
    </recommendedName>
</protein>
<dbReference type="Pfam" id="PF08293">
    <property type="entry name" value="MRP-S33"/>
    <property type="match status" value="1"/>
</dbReference>